<keyword evidence="3" id="KW-1185">Reference proteome</keyword>
<evidence type="ECO:0000313" key="3">
    <source>
        <dbReference type="Proteomes" id="UP000094329"/>
    </source>
</evidence>
<dbReference type="EMBL" id="MDTU01000001">
    <property type="protein sequence ID" value="ODN43455.1"/>
    <property type="molecule type" value="Genomic_DNA"/>
</dbReference>
<protein>
    <submittedName>
        <fullName evidence="2">Uncharacterized protein</fullName>
    </submittedName>
</protein>
<comment type="caution">
    <text evidence="2">The sequence shown here is derived from an EMBL/GenBank/DDBJ whole genome shotgun (WGS) entry which is preliminary data.</text>
</comment>
<evidence type="ECO:0000313" key="2">
    <source>
        <dbReference type="EMBL" id="ODN43455.1"/>
    </source>
</evidence>
<evidence type="ECO:0000256" key="1">
    <source>
        <dbReference type="SAM" id="MobiDB-lite"/>
    </source>
</evidence>
<proteinExistence type="predicted"/>
<name>A0ABX3A4M8_9GAMM</name>
<accession>A0ABX3A4M8</accession>
<organism evidence="2 3">
    <name type="scientific">Piscirickettsia litoralis</name>
    <dbReference type="NCBI Taxonomy" id="1891921"/>
    <lineage>
        <taxon>Bacteria</taxon>
        <taxon>Pseudomonadati</taxon>
        <taxon>Pseudomonadota</taxon>
        <taxon>Gammaproteobacteria</taxon>
        <taxon>Thiotrichales</taxon>
        <taxon>Piscirickettsiaceae</taxon>
        <taxon>Piscirickettsia</taxon>
    </lineage>
</organism>
<reference evidence="2 3" key="1">
    <citation type="submission" date="2016-08" db="EMBL/GenBank/DDBJ databases">
        <title>Draft genome sequence of Candidatus Piscirickettsia litoralis, from seawater.</title>
        <authorList>
            <person name="Wan X."/>
            <person name="Lee A.J."/>
            <person name="Hou S."/>
            <person name="Donachie S.P."/>
        </authorList>
    </citation>
    <scope>NUCLEOTIDE SEQUENCE [LARGE SCALE GENOMIC DNA]</scope>
    <source>
        <strain evidence="2 3">Y2</strain>
    </source>
</reference>
<dbReference type="Proteomes" id="UP000094329">
    <property type="component" value="Unassembled WGS sequence"/>
</dbReference>
<gene>
    <name evidence="2" type="ORF">BGC07_11660</name>
</gene>
<feature type="region of interest" description="Disordered" evidence="1">
    <location>
        <begin position="155"/>
        <end position="254"/>
    </location>
</feature>
<sequence length="254" mass="28996">MPDSNSPLFSQQFSDLKKGMRNFAKKKDKRACKLEAFDHCETVQELCFAASVHRNHGASGATSSAKELKRLLNSKKFYWIKNTKFLGKDVRISDIRSVALRDKPSECEKEIWQLRGQDKIDEKHFRRSEDIEKDEDVMNLFYDFKDLKKHGIKYTGDEPSLSEPGDERVDPLVSRAVGQGDEPRRRLSDSEPVSLSYRSLFAPLGHEGQHRTDSMDSYLGPLPEESQSVRDPDLLFFGAQDPEGHLDPEGGYEI</sequence>
<dbReference type="RefSeq" id="WP_069313252.1">
    <property type="nucleotide sequence ID" value="NZ_MDTU01000001.1"/>
</dbReference>